<evidence type="ECO:0008006" key="18">
    <source>
        <dbReference type="Google" id="ProtNLM"/>
    </source>
</evidence>
<feature type="transmembrane region" description="Helical" evidence="12">
    <location>
        <begin position="349"/>
        <end position="371"/>
    </location>
</feature>
<gene>
    <name evidence="15" type="ORF">CNMCM5793_003250</name>
    <name evidence="16" type="ORF">CNMCM6106_009214</name>
</gene>
<accession>A0A8H6UBX8</accession>
<evidence type="ECO:0000256" key="9">
    <source>
        <dbReference type="ARBA" id="ARBA00023136"/>
    </source>
</evidence>
<dbReference type="GO" id="GO:0000329">
    <property type="term" value="C:fungal-type vacuole membrane"/>
    <property type="evidence" value="ECO:0007669"/>
    <property type="project" value="TreeGrafter"/>
</dbReference>
<feature type="transmembrane region" description="Helical" evidence="12">
    <location>
        <begin position="238"/>
        <end position="262"/>
    </location>
</feature>
<dbReference type="EMBL" id="JACBAF010002232">
    <property type="protein sequence ID" value="KAF7162265.1"/>
    <property type="molecule type" value="Genomic_DNA"/>
</dbReference>
<dbReference type="EMBL" id="JACBAD010002111">
    <property type="protein sequence ID" value="KAF7115747.1"/>
    <property type="molecule type" value="Genomic_DNA"/>
</dbReference>
<proteinExistence type="inferred from homology"/>
<dbReference type="InterPro" id="IPR001806">
    <property type="entry name" value="Small_GTPase"/>
</dbReference>
<dbReference type="SUPFAM" id="SSF52540">
    <property type="entry name" value="P-loop containing nucleoside triphosphate hydrolases"/>
    <property type="match status" value="1"/>
</dbReference>
<dbReference type="PANTHER" id="PTHR23051">
    <property type="entry name" value="SOLUTE CARRIER FAMILY 35, MEMBER F5"/>
    <property type="match status" value="1"/>
</dbReference>
<feature type="transmembrane region" description="Helical" evidence="12">
    <location>
        <begin position="377"/>
        <end position="396"/>
    </location>
</feature>
<keyword evidence="11" id="KW-0636">Prenylation</keyword>
<keyword evidence="3" id="KW-0488">Methylation</keyword>
<evidence type="ECO:0000256" key="6">
    <source>
        <dbReference type="ARBA" id="ARBA00022824"/>
    </source>
</evidence>
<feature type="transmembrane region" description="Helical" evidence="12">
    <location>
        <begin position="517"/>
        <end position="538"/>
    </location>
</feature>
<dbReference type="SUPFAM" id="SSF103481">
    <property type="entry name" value="Multidrug resistance efflux transporter EmrE"/>
    <property type="match status" value="2"/>
</dbReference>
<dbReference type="InterPro" id="IPR027417">
    <property type="entry name" value="P-loop_NTPase"/>
</dbReference>
<dbReference type="SMART" id="SM00174">
    <property type="entry name" value="RHO"/>
    <property type="match status" value="1"/>
</dbReference>
<feature type="transmembrane region" description="Helical" evidence="12">
    <location>
        <begin position="274"/>
        <end position="293"/>
    </location>
</feature>
<dbReference type="InterPro" id="IPR005225">
    <property type="entry name" value="Small_GTP-bd"/>
</dbReference>
<comment type="subcellular location">
    <subcellularLocation>
        <location evidence="1">Endoplasmic reticulum membrane</location>
        <topology evidence="1">Multi-pass membrane protein</topology>
    </subcellularLocation>
</comment>
<evidence type="ECO:0000256" key="3">
    <source>
        <dbReference type="ARBA" id="ARBA00022481"/>
    </source>
</evidence>
<sequence length="618" mass="68063">MASRKKVLLKVIILGDSGVGKTSLMNQYVNKKFSASYKATIGADFLTKEVLVDDRLIWDTAGQERFQSLGVAFYRGADCCVLVYDVNNSKSFEALDSWRDEFLIQASPRDPESFPFVVIGNKIDVEESKRMISSKRAMTFCQSKGNIPYFETSAKEAVNVEQAFEVIARSALAQEEAEEFNGEFSDPINIHLDSERDGTASIVDPFMSCVCVVQYYNFAMETYTWRGPSWTGAARRSLGICLLLLVVVLWTASNFLASTIFADNSYSKPFFVTYINSSLFIVPLFSIILARLFKLWRQDRLSQIDSIESLLLHLDSHDSKPQASFADIQQSEDEVDGSAKLGLRATAKLSFQFCLLWVLANYFAMACLQYTTVGSTTILTSTSGVWTLIFGAMIGVERFTLRKLAGVIASVIGIILISRVDLSSTDSPQADDGSPGAFPHKTTAEIALGDAMAAFSAVMYGVYTIVLKRQVGDESRVNMVLFFGLVGLWNMLLLWPGFIVLHVTGIEPFTLPDTGRIWTIVLVNSFSSLVSDICWAYAMLLTTPLVVTVGLSLTIPLSLVGQIFLQGQYASAMYWVGAAIVFLSFLVVNHESRDDKLEASSAAGYDAVPGDETGDTAR</sequence>
<reference evidence="15" key="1">
    <citation type="submission" date="2020-06" db="EMBL/GenBank/DDBJ databases">
        <title>Draft genome sequences of strains closely related to Aspergillus parafelis and Aspergillus hiratsukae.</title>
        <authorList>
            <person name="Dos Santos R.A.C."/>
            <person name="Rivero-Menendez O."/>
            <person name="Steenwyk J.L."/>
            <person name="Mead M.E."/>
            <person name="Goldman G.H."/>
            <person name="Alastruey-Izquierdo A."/>
            <person name="Rokas A."/>
        </authorList>
    </citation>
    <scope>NUCLEOTIDE SEQUENCE</scope>
    <source>
        <strain evidence="15">CNM-CM5793</strain>
        <strain evidence="16">CNM-CM6106</strain>
    </source>
</reference>
<keyword evidence="4 12" id="KW-0812">Transmembrane</keyword>
<organism evidence="15 17">
    <name type="scientific">Aspergillus hiratsukae</name>
    <dbReference type="NCBI Taxonomy" id="1194566"/>
    <lineage>
        <taxon>Eukaryota</taxon>
        <taxon>Fungi</taxon>
        <taxon>Dikarya</taxon>
        <taxon>Ascomycota</taxon>
        <taxon>Pezizomycotina</taxon>
        <taxon>Eurotiomycetes</taxon>
        <taxon>Eurotiomycetidae</taxon>
        <taxon>Eurotiales</taxon>
        <taxon>Aspergillaceae</taxon>
        <taxon>Aspergillus</taxon>
        <taxon>Aspergillus subgen. Fumigati</taxon>
    </lineage>
</organism>
<keyword evidence="6" id="KW-0256">Endoplasmic reticulum</keyword>
<evidence type="ECO:0000256" key="11">
    <source>
        <dbReference type="ARBA" id="ARBA00023289"/>
    </source>
</evidence>
<dbReference type="Proteomes" id="UP000662466">
    <property type="component" value="Unassembled WGS sequence"/>
</dbReference>
<dbReference type="GO" id="GO:0003924">
    <property type="term" value="F:GTPase activity"/>
    <property type="evidence" value="ECO:0007669"/>
    <property type="project" value="InterPro"/>
</dbReference>
<evidence type="ECO:0000259" key="13">
    <source>
        <dbReference type="Pfam" id="PF00892"/>
    </source>
</evidence>
<evidence type="ECO:0000313" key="17">
    <source>
        <dbReference type="Proteomes" id="UP000630445"/>
    </source>
</evidence>
<dbReference type="AlphaFoldDB" id="A0A8H6UBX8"/>
<dbReference type="NCBIfam" id="TIGR00231">
    <property type="entry name" value="small_GTP"/>
    <property type="match status" value="1"/>
</dbReference>
<feature type="transmembrane region" description="Helical" evidence="12">
    <location>
        <begin position="446"/>
        <end position="467"/>
    </location>
</feature>
<dbReference type="CDD" id="cd01862">
    <property type="entry name" value="Rab7"/>
    <property type="match status" value="1"/>
</dbReference>
<dbReference type="Pfam" id="PF00071">
    <property type="entry name" value="Ras"/>
    <property type="match status" value="1"/>
</dbReference>
<keyword evidence="9 12" id="KW-0472">Membrane</keyword>
<dbReference type="PROSITE" id="PS51421">
    <property type="entry name" value="RAS"/>
    <property type="match status" value="1"/>
</dbReference>
<feature type="transmembrane region" description="Helical" evidence="12">
    <location>
        <begin position="479"/>
        <end position="505"/>
    </location>
</feature>
<dbReference type="PANTHER" id="PTHR23051:SF0">
    <property type="entry name" value="SOLUTE CARRIER FAMILY 35 MEMBER F5"/>
    <property type="match status" value="1"/>
</dbReference>
<evidence type="ECO:0000256" key="8">
    <source>
        <dbReference type="ARBA" id="ARBA00023134"/>
    </source>
</evidence>
<dbReference type="InterPro" id="IPR000620">
    <property type="entry name" value="EamA_dom"/>
</dbReference>
<dbReference type="PRINTS" id="PR00449">
    <property type="entry name" value="RASTRNSFRMNG"/>
</dbReference>
<evidence type="ECO:0000259" key="14">
    <source>
        <dbReference type="Pfam" id="PF13127"/>
    </source>
</evidence>
<dbReference type="Gene3D" id="3.40.50.300">
    <property type="entry name" value="P-loop containing nucleotide triphosphate hydrolases"/>
    <property type="match status" value="1"/>
</dbReference>
<feature type="domain" description="DUF3955" evidence="14">
    <location>
        <begin position="238"/>
        <end position="288"/>
    </location>
</feature>
<dbReference type="InterPro" id="IPR037185">
    <property type="entry name" value="EmrE-like"/>
</dbReference>
<dbReference type="OrthoDB" id="1436450at2759"/>
<evidence type="ECO:0000256" key="4">
    <source>
        <dbReference type="ARBA" id="ARBA00022692"/>
    </source>
</evidence>
<dbReference type="SMART" id="SM00175">
    <property type="entry name" value="RAB"/>
    <property type="match status" value="1"/>
</dbReference>
<feature type="domain" description="EamA" evidence="13">
    <location>
        <begin position="358"/>
        <end position="418"/>
    </location>
</feature>
<protein>
    <recommendedName>
        <fullName evidence="18">Vacuolar membrane protein</fullName>
    </recommendedName>
</protein>
<comment type="similarity">
    <text evidence="2">Belongs to the small GTPase superfamily. Rab family.</text>
</comment>
<evidence type="ECO:0000256" key="2">
    <source>
        <dbReference type="ARBA" id="ARBA00006270"/>
    </source>
</evidence>
<keyword evidence="8" id="KW-0342">GTP-binding</keyword>
<dbReference type="SMART" id="SM00176">
    <property type="entry name" value="RAN"/>
    <property type="match status" value="1"/>
</dbReference>
<evidence type="ECO:0000256" key="10">
    <source>
        <dbReference type="ARBA" id="ARBA00023288"/>
    </source>
</evidence>
<keyword evidence="7 12" id="KW-1133">Transmembrane helix</keyword>
<dbReference type="FunFam" id="3.40.50.300:FF:000086">
    <property type="entry name" value="Ras-related small GTPase"/>
    <property type="match status" value="1"/>
</dbReference>
<keyword evidence="10" id="KW-0449">Lipoprotein</keyword>
<dbReference type="GO" id="GO:0005525">
    <property type="term" value="F:GTP binding"/>
    <property type="evidence" value="ECO:0007669"/>
    <property type="project" value="UniProtKB-KW"/>
</dbReference>
<dbReference type="SMART" id="SM00173">
    <property type="entry name" value="RAS"/>
    <property type="match status" value="1"/>
</dbReference>
<evidence type="ECO:0000256" key="12">
    <source>
        <dbReference type="SAM" id="Phobius"/>
    </source>
</evidence>
<dbReference type="Pfam" id="PF00892">
    <property type="entry name" value="EamA"/>
    <property type="match status" value="1"/>
</dbReference>
<feature type="transmembrane region" description="Helical" evidence="12">
    <location>
        <begin position="571"/>
        <end position="588"/>
    </location>
</feature>
<keyword evidence="5" id="KW-0547">Nucleotide-binding</keyword>
<evidence type="ECO:0000313" key="16">
    <source>
        <dbReference type="EMBL" id="KAF7162265.1"/>
    </source>
</evidence>
<comment type="caution">
    <text evidence="15">The sequence shown here is derived from an EMBL/GenBank/DDBJ whole genome shotgun (WGS) entry which is preliminary data.</text>
</comment>
<evidence type="ECO:0000256" key="7">
    <source>
        <dbReference type="ARBA" id="ARBA00022989"/>
    </source>
</evidence>
<dbReference type="PROSITE" id="PS51419">
    <property type="entry name" value="RAB"/>
    <property type="match status" value="1"/>
</dbReference>
<evidence type="ECO:0000256" key="5">
    <source>
        <dbReference type="ARBA" id="ARBA00022741"/>
    </source>
</evidence>
<dbReference type="Pfam" id="PF13127">
    <property type="entry name" value="DUF3955"/>
    <property type="match status" value="1"/>
</dbReference>
<dbReference type="Proteomes" id="UP000630445">
    <property type="component" value="Unassembled WGS sequence"/>
</dbReference>
<evidence type="ECO:0000256" key="1">
    <source>
        <dbReference type="ARBA" id="ARBA00004477"/>
    </source>
</evidence>
<name>A0A8H6UBX8_9EURO</name>
<evidence type="ECO:0000313" key="15">
    <source>
        <dbReference type="EMBL" id="KAF7115747.1"/>
    </source>
</evidence>
<feature type="transmembrane region" description="Helical" evidence="12">
    <location>
        <begin position="403"/>
        <end position="420"/>
    </location>
</feature>
<dbReference type="InterPro" id="IPR025016">
    <property type="entry name" value="DUF3955"/>
</dbReference>
<keyword evidence="17" id="KW-1185">Reference proteome</keyword>
<feature type="transmembrane region" description="Helical" evidence="12">
    <location>
        <begin position="545"/>
        <end position="565"/>
    </location>
</feature>